<feature type="domain" description="Beta-galactosidase trimerisation" evidence="1">
    <location>
        <begin position="387"/>
        <end position="430"/>
    </location>
</feature>
<dbReference type="Pfam" id="PF14871">
    <property type="entry name" value="GHL6"/>
    <property type="match status" value="1"/>
</dbReference>
<dbReference type="RefSeq" id="WP_091177752.1">
    <property type="nucleotide sequence ID" value="NZ_FOFA01000001.1"/>
</dbReference>
<dbReference type="InterPro" id="IPR029062">
    <property type="entry name" value="Class_I_gatase-like"/>
</dbReference>
<evidence type="ECO:0000313" key="2">
    <source>
        <dbReference type="EMBL" id="SEP82658.1"/>
    </source>
</evidence>
<dbReference type="AlphaFoldDB" id="A0A1H9B363"/>
<dbReference type="InterPro" id="IPR028212">
    <property type="entry name" value="GHL6"/>
</dbReference>
<reference evidence="3" key="1">
    <citation type="submission" date="2016-10" db="EMBL/GenBank/DDBJ databases">
        <authorList>
            <person name="Varghese N."/>
            <person name="Submissions S."/>
        </authorList>
    </citation>
    <scope>NUCLEOTIDE SEQUENCE [LARGE SCALE GENOMIC DNA]</scope>
    <source>
        <strain evidence="3">CGMCC 4.6856</strain>
    </source>
</reference>
<name>A0A1H9B363_9ACTN</name>
<dbReference type="Gene3D" id="3.20.20.80">
    <property type="entry name" value="Glycosidases"/>
    <property type="match status" value="1"/>
</dbReference>
<keyword evidence="3" id="KW-1185">Reference proteome</keyword>
<evidence type="ECO:0000313" key="3">
    <source>
        <dbReference type="Proteomes" id="UP000198504"/>
    </source>
</evidence>
<evidence type="ECO:0000259" key="1">
    <source>
        <dbReference type="Pfam" id="PF08532"/>
    </source>
</evidence>
<dbReference type="Proteomes" id="UP000198504">
    <property type="component" value="Unassembled WGS sequence"/>
</dbReference>
<protein>
    <submittedName>
        <fullName evidence="2">Beta-galactosidase trimerisation domain-containing protein</fullName>
    </submittedName>
</protein>
<dbReference type="InterPro" id="IPR017853">
    <property type="entry name" value="GH"/>
</dbReference>
<dbReference type="Pfam" id="PF08532">
    <property type="entry name" value="Glyco_hydro_42M"/>
    <property type="match status" value="1"/>
</dbReference>
<dbReference type="InterPro" id="IPR013738">
    <property type="entry name" value="Beta_galactosidase_Trimer"/>
</dbReference>
<dbReference type="Gene3D" id="3.40.50.880">
    <property type="match status" value="1"/>
</dbReference>
<dbReference type="OrthoDB" id="9780891at2"/>
<dbReference type="GO" id="GO:0005975">
    <property type="term" value="P:carbohydrate metabolic process"/>
    <property type="evidence" value="ECO:0007669"/>
    <property type="project" value="InterPro"/>
</dbReference>
<gene>
    <name evidence="2" type="ORF">SAMN05421756_101803</name>
</gene>
<organism evidence="2 3">
    <name type="scientific">Microlunatus flavus</name>
    <dbReference type="NCBI Taxonomy" id="1036181"/>
    <lineage>
        <taxon>Bacteria</taxon>
        <taxon>Bacillati</taxon>
        <taxon>Actinomycetota</taxon>
        <taxon>Actinomycetes</taxon>
        <taxon>Propionibacteriales</taxon>
        <taxon>Propionibacteriaceae</taxon>
        <taxon>Microlunatus</taxon>
    </lineage>
</organism>
<sequence>MGSFFPRRTIHLDFHTGPDVPDVAVDFDPGRFAATFAAAHVDSVTVFAKCHHGLLYYDTDRPERHPGLARDLDLLKQQVDALHAVGIRAPVYLSVQVDEHAATTHPEWVAMDADLKLVRWGEPSRAPGGAFVAGWHILDMSSPYQQLLVDQTTEVLEHLGVVDGLFLDMCWDQPSSTRWAIEGALEAGFDPETEAGRSAYARANALQYMRRFQDLAAPYLSPDVASGVWFNSRPKTNLHVEAALLKHVEVESLPTGGWGYAYLPYVARFVRPLGLPTLSHTGRFHRSWGDNASLKPQAALDYETSQILSLGLTNGVGDLLHPRGVPNAAVYERIGAAYAHVEACEPHQEGTEPVAEVAVVVDPELGDAPGAAGIGAVRVLQQLRHQFAIVPPTADLAPYRLVLVPETTVVDEALRATLSAHVERGGALVLVGDALVGDDGEVSVPEAGVSVHGPSPFANTFLRSVSPDLPDLGQDTVVYDRGLRMTPSEGTEVLVGTVEPYFDRTWAHFSGHSYTAPDQLSQWAAVTRRGQVVAVAAPLLLTYGRLGNEVHRQVLGHVLDLLLPRPALRAGGPLHLETTVRRGPDRTVVHLLSYLPTRVGSGLGAEIDLVDDPFPLVDVDVEVACDTEPRTATLEPAGTPLPLAWADGVARTTVTVLDGHAMIVLRS</sequence>
<dbReference type="EMBL" id="FOFA01000001">
    <property type="protein sequence ID" value="SEP82658.1"/>
    <property type="molecule type" value="Genomic_DNA"/>
</dbReference>
<dbReference type="CDD" id="cd03143">
    <property type="entry name" value="A4_beta-galactosidase_middle_domain"/>
    <property type="match status" value="1"/>
</dbReference>
<accession>A0A1H9B363</accession>
<proteinExistence type="predicted"/>
<dbReference type="SUPFAM" id="SSF51445">
    <property type="entry name" value="(Trans)glycosidases"/>
    <property type="match status" value="1"/>
</dbReference>
<dbReference type="GO" id="GO:0004565">
    <property type="term" value="F:beta-galactosidase activity"/>
    <property type="evidence" value="ECO:0007669"/>
    <property type="project" value="InterPro"/>
</dbReference>
<dbReference type="STRING" id="1036181.SAMN05421756_101803"/>